<dbReference type="InterPro" id="IPR000182">
    <property type="entry name" value="GNAT_dom"/>
</dbReference>
<proteinExistence type="predicted"/>
<evidence type="ECO:0000259" key="1">
    <source>
        <dbReference type="PROSITE" id="PS51186"/>
    </source>
</evidence>
<dbReference type="SUPFAM" id="SSF55729">
    <property type="entry name" value="Acyl-CoA N-acyltransferases (Nat)"/>
    <property type="match status" value="1"/>
</dbReference>
<organism evidence="2 3">
    <name type="scientific">Micromonospora pattaloongensis</name>
    <dbReference type="NCBI Taxonomy" id="405436"/>
    <lineage>
        <taxon>Bacteria</taxon>
        <taxon>Bacillati</taxon>
        <taxon>Actinomycetota</taxon>
        <taxon>Actinomycetes</taxon>
        <taxon>Micromonosporales</taxon>
        <taxon>Micromonosporaceae</taxon>
        <taxon>Micromonospora</taxon>
    </lineage>
</organism>
<dbReference type="OrthoDB" id="3526335at2"/>
<dbReference type="Pfam" id="PF00583">
    <property type="entry name" value="Acetyltransf_1"/>
    <property type="match status" value="1"/>
</dbReference>
<dbReference type="AlphaFoldDB" id="A0A1H3GKM4"/>
<dbReference type="STRING" id="405436.SAMN05444365_101457"/>
<dbReference type="Gene3D" id="1.10.287.900">
    <property type="entry name" value="The crystal structure of the spermine/spermidine acetyltransferase from enterococcus faecali"/>
    <property type="match status" value="1"/>
</dbReference>
<protein>
    <submittedName>
        <fullName evidence="2">Diamine N-acetyltransferase</fullName>
    </submittedName>
</protein>
<dbReference type="Proteomes" id="UP000242415">
    <property type="component" value="Unassembled WGS sequence"/>
</dbReference>
<dbReference type="CDD" id="cd04301">
    <property type="entry name" value="NAT_SF"/>
    <property type="match status" value="1"/>
</dbReference>
<keyword evidence="3" id="KW-1185">Reference proteome</keyword>
<feature type="domain" description="N-acetyltransferase" evidence="1">
    <location>
        <begin position="1"/>
        <end position="151"/>
    </location>
</feature>
<dbReference type="InterPro" id="IPR027455">
    <property type="entry name" value="Sper_AcTfrase_N"/>
</dbReference>
<dbReference type="RefSeq" id="WP_091550752.1">
    <property type="nucleotide sequence ID" value="NZ_FNPH01000001.1"/>
</dbReference>
<keyword evidence="2" id="KW-0808">Transferase</keyword>
<dbReference type="Gene3D" id="3.40.630.30">
    <property type="match status" value="1"/>
</dbReference>
<sequence length="151" mass="16890">MRLERITSKNYDAALALSVRPDQEDLVAPVVKSLAEAYVFPDNAWPRLIYDGYRLVGFLMAFLDIPWDPDRDPDDIRSGLWRLNIAADAQGNGYGRFAVEAVCGEIRARGGTRAYVTWEPRAGGPEQFYLKLGFRPTGEHSDGQTVGVRDL</sequence>
<evidence type="ECO:0000313" key="3">
    <source>
        <dbReference type="Proteomes" id="UP000242415"/>
    </source>
</evidence>
<accession>A0A1H3GKM4</accession>
<dbReference type="InterPro" id="IPR016181">
    <property type="entry name" value="Acyl_CoA_acyltransferase"/>
</dbReference>
<dbReference type="EMBL" id="FNPH01000001">
    <property type="protein sequence ID" value="SDY03856.1"/>
    <property type="molecule type" value="Genomic_DNA"/>
</dbReference>
<dbReference type="PROSITE" id="PS51186">
    <property type="entry name" value="GNAT"/>
    <property type="match status" value="1"/>
</dbReference>
<gene>
    <name evidence="2" type="ORF">SAMN05444365_101457</name>
</gene>
<name>A0A1H3GKM4_9ACTN</name>
<dbReference type="GO" id="GO:0016747">
    <property type="term" value="F:acyltransferase activity, transferring groups other than amino-acyl groups"/>
    <property type="evidence" value="ECO:0007669"/>
    <property type="project" value="InterPro"/>
</dbReference>
<evidence type="ECO:0000313" key="2">
    <source>
        <dbReference type="EMBL" id="SDY03856.1"/>
    </source>
</evidence>
<reference evidence="3" key="1">
    <citation type="submission" date="2016-10" db="EMBL/GenBank/DDBJ databases">
        <authorList>
            <person name="Varghese N."/>
            <person name="Submissions S."/>
        </authorList>
    </citation>
    <scope>NUCLEOTIDE SEQUENCE [LARGE SCALE GENOMIC DNA]</scope>
    <source>
        <strain evidence="3">DSM 45245</strain>
    </source>
</reference>